<feature type="domain" description="PRC-barrel" evidence="2">
    <location>
        <begin position="7"/>
        <end position="74"/>
    </location>
</feature>
<dbReference type="SUPFAM" id="SSF50346">
    <property type="entry name" value="PRC-barrel domain"/>
    <property type="match status" value="1"/>
</dbReference>
<feature type="compositionally biased region" description="Polar residues" evidence="1">
    <location>
        <begin position="186"/>
        <end position="198"/>
    </location>
</feature>
<feature type="compositionally biased region" description="Polar residues" evidence="1">
    <location>
        <begin position="161"/>
        <end position="173"/>
    </location>
</feature>
<protein>
    <submittedName>
        <fullName evidence="3">PRC-barrel domain-containing protein</fullName>
    </submittedName>
</protein>
<dbReference type="Pfam" id="PF05239">
    <property type="entry name" value="PRC"/>
    <property type="match status" value="1"/>
</dbReference>
<sequence>MITQVQIATVLDHSVHDADGNKIGDAKHVFLDAVTGQPEWVSVKTGLFGARESFVPLREATMVEEHLEVPYAKDTVKEAPNADVDAGGALSADEEHRLYEHYGIKWEDGGQQASQPGQGGRTRAADSRAVTDASTAEASLRYDDTTASGIARSGKEDVDTSAPQSGYDNTTASGIARGGKEDVDTSAPQSGYDDTTASGIARSGKEDVDTSAPQSGYDDTTASGIARGGTAPARSDSSERSEATADSEEQGRAGTEQPGTGRARLRMYVAP</sequence>
<dbReference type="InterPro" id="IPR011033">
    <property type="entry name" value="PRC_barrel-like_sf"/>
</dbReference>
<dbReference type="InterPro" id="IPR014747">
    <property type="entry name" value="Bac_photo_RC_H_C"/>
</dbReference>
<dbReference type="GO" id="GO:0019684">
    <property type="term" value="P:photosynthesis, light reaction"/>
    <property type="evidence" value="ECO:0007669"/>
    <property type="project" value="InterPro"/>
</dbReference>
<gene>
    <name evidence="3" type="ORF">AB5J51_25650</name>
</gene>
<evidence type="ECO:0000313" key="3">
    <source>
        <dbReference type="EMBL" id="XDV66069.1"/>
    </source>
</evidence>
<feature type="compositionally biased region" description="Polar residues" evidence="1">
    <location>
        <begin position="211"/>
        <end position="223"/>
    </location>
</feature>
<reference evidence="3" key="1">
    <citation type="submission" date="2024-08" db="EMBL/GenBank/DDBJ databases">
        <authorList>
            <person name="Yu S.T."/>
        </authorList>
    </citation>
    <scope>NUCLEOTIDE SEQUENCE</scope>
    <source>
        <strain evidence="3">R33</strain>
    </source>
</reference>
<accession>A0AB39Y8Z6</accession>
<evidence type="ECO:0000259" key="2">
    <source>
        <dbReference type="Pfam" id="PF05239"/>
    </source>
</evidence>
<dbReference type="GO" id="GO:0030077">
    <property type="term" value="C:plasma membrane light-harvesting complex"/>
    <property type="evidence" value="ECO:0007669"/>
    <property type="project" value="InterPro"/>
</dbReference>
<organism evidence="3">
    <name type="scientific">Streptomyces sp. R33</name>
    <dbReference type="NCBI Taxonomy" id="3238629"/>
    <lineage>
        <taxon>Bacteria</taxon>
        <taxon>Bacillati</taxon>
        <taxon>Actinomycetota</taxon>
        <taxon>Actinomycetes</taxon>
        <taxon>Kitasatosporales</taxon>
        <taxon>Streptomycetaceae</taxon>
        <taxon>Streptomyces</taxon>
    </lineage>
</organism>
<name>A0AB39Y8Z6_9ACTN</name>
<dbReference type="InterPro" id="IPR027275">
    <property type="entry name" value="PRC-brl_dom"/>
</dbReference>
<dbReference type="EMBL" id="CP165727">
    <property type="protein sequence ID" value="XDV66069.1"/>
    <property type="molecule type" value="Genomic_DNA"/>
</dbReference>
<proteinExistence type="predicted"/>
<dbReference type="Gene3D" id="3.90.50.10">
    <property type="entry name" value="Photosynthetic Reaction Center, subunit H, domain 2"/>
    <property type="match status" value="1"/>
</dbReference>
<feature type="region of interest" description="Disordered" evidence="1">
    <location>
        <begin position="103"/>
        <end position="271"/>
    </location>
</feature>
<dbReference type="RefSeq" id="WP_369778736.1">
    <property type="nucleotide sequence ID" value="NZ_CP165727.1"/>
</dbReference>
<evidence type="ECO:0000256" key="1">
    <source>
        <dbReference type="SAM" id="MobiDB-lite"/>
    </source>
</evidence>
<dbReference type="AlphaFoldDB" id="A0AB39Y8Z6"/>